<evidence type="ECO:0000256" key="1">
    <source>
        <dbReference type="ARBA" id="ARBA00004123"/>
    </source>
</evidence>
<dbReference type="CDD" id="cd00265">
    <property type="entry name" value="MADS_MEF2_like"/>
    <property type="match status" value="1"/>
</dbReference>
<dbReference type="GO" id="GO:0045944">
    <property type="term" value="P:positive regulation of transcription by RNA polymerase II"/>
    <property type="evidence" value="ECO:0007669"/>
    <property type="project" value="InterPro"/>
</dbReference>
<dbReference type="Proteomes" id="UP000195402">
    <property type="component" value="Unassembled WGS sequence"/>
</dbReference>
<dbReference type="GO" id="GO:0005634">
    <property type="term" value="C:nucleus"/>
    <property type="evidence" value="ECO:0007669"/>
    <property type="project" value="UniProtKB-SubCell"/>
</dbReference>
<dbReference type="InterPro" id="IPR002100">
    <property type="entry name" value="TF_MADSbox"/>
</dbReference>
<evidence type="ECO:0000256" key="3">
    <source>
        <dbReference type="ARBA" id="ARBA00023125"/>
    </source>
</evidence>
<proteinExistence type="predicted"/>
<dbReference type="SMART" id="SM00432">
    <property type="entry name" value="MADS"/>
    <property type="match status" value="1"/>
</dbReference>
<organism evidence="8 9">
    <name type="scientific">Macleaya cordata</name>
    <name type="common">Five-seeded plume-poppy</name>
    <name type="synonym">Bocconia cordata</name>
    <dbReference type="NCBI Taxonomy" id="56857"/>
    <lineage>
        <taxon>Eukaryota</taxon>
        <taxon>Viridiplantae</taxon>
        <taxon>Streptophyta</taxon>
        <taxon>Embryophyta</taxon>
        <taxon>Tracheophyta</taxon>
        <taxon>Spermatophyta</taxon>
        <taxon>Magnoliopsida</taxon>
        <taxon>Ranunculales</taxon>
        <taxon>Papaveraceae</taxon>
        <taxon>Papaveroideae</taxon>
        <taxon>Macleaya</taxon>
    </lineage>
</organism>
<dbReference type="OrthoDB" id="1896642at2759"/>
<dbReference type="EMBL" id="MVGT01002040">
    <property type="protein sequence ID" value="OVA10079.1"/>
    <property type="molecule type" value="Genomic_DNA"/>
</dbReference>
<dbReference type="FunFam" id="3.40.1810.10:FF:000006">
    <property type="entry name" value="Agamous-like MADS-box protein AGL62"/>
    <property type="match status" value="1"/>
</dbReference>
<evidence type="ECO:0000256" key="4">
    <source>
        <dbReference type="ARBA" id="ARBA00023163"/>
    </source>
</evidence>
<dbReference type="InterPro" id="IPR033896">
    <property type="entry name" value="MEF2-like_N"/>
</dbReference>
<dbReference type="GO" id="GO:0000981">
    <property type="term" value="F:DNA-binding transcription factor activity, RNA polymerase II-specific"/>
    <property type="evidence" value="ECO:0007669"/>
    <property type="project" value="TreeGrafter"/>
</dbReference>
<evidence type="ECO:0000256" key="6">
    <source>
        <dbReference type="SAM" id="Coils"/>
    </source>
</evidence>
<dbReference type="PANTHER" id="PTHR11945">
    <property type="entry name" value="MADS BOX PROTEIN"/>
    <property type="match status" value="1"/>
</dbReference>
<sequence length="172" mass="19678">MVSKRKPSMGRQKIEIKRIEKEDARQVTFSKRRAGLFKKASELCILCGAETAIIVFSPAGKSFSFGHQSVETVVDRFLSGSPQNYVRPTPLNDSHRGASVRDLNKQYTEVLNQLEAEKKRGVELEKMRKASRNQLWWESPINELGLRELEQLRASMEELKKNVAVTPRFSEL</sequence>
<keyword evidence="4" id="KW-0804">Transcription</keyword>
<dbReference type="GO" id="GO:0046983">
    <property type="term" value="F:protein dimerization activity"/>
    <property type="evidence" value="ECO:0007669"/>
    <property type="project" value="InterPro"/>
</dbReference>
<keyword evidence="3" id="KW-0238">DNA-binding</keyword>
<evidence type="ECO:0000259" key="7">
    <source>
        <dbReference type="PROSITE" id="PS50066"/>
    </source>
</evidence>
<dbReference type="Pfam" id="PF00319">
    <property type="entry name" value="SRF-TF"/>
    <property type="match status" value="1"/>
</dbReference>
<keyword evidence="6" id="KW-0175">Coiled coil</keyword>
<accession>A0A200QI27</accession>
<gene>
    <name evidence="8" type="ORF">BVC80_1755g33</name>
</gene>
<dbReference type="SUPFAM" id="SSF55455">
    <property type="entry name" value="SRF-like"/>
    <property type="match status" value="1"/>
</dbReference>
<dbReference type="AlphaFoldDB" id="A0A200QI27"/>
<evidence type="ECO:0000256" key="2">
    <source>
        <dbReference type="ARBA" id="ARBA00023015"/>
    </source>
</evidence>
<evidence type="ECO:0000313" key="8">
    <source>
        <dbReference type="EMBL" id="OVA10079.1"/>
    </source>
</evidence>
<reference evidence="8 9" key="1">
    <citation type="journal article" date="2017" name="Mol. Plant">
        <title>The Genome of Medicinal Plant Macleaya cordata Provides New Insights into Benzylisoquinoline Alkaloids Metabolism.</title>
        <authorList>
            <person name="Liu X."/>
            <person name="Liu Y."/>
            <person name="Huang P."/>
            <person name="Ma Y."/>
            <person name="Qing Z."/>
            <person name="Tang Q."/>
            <person name="Cao H."/>
            <person name="Cheng P."/>
            <person name="Zheng Y."/>
            <person name="Yuan Z."/>
            <person name="Zhou Y."/>
            <person name="Liu J."/>
            <person name="Tang Z."/>
            <person name="Zhuo Y."/>
            <person name="Zhang Y."/>
            <person name="Yu L."/>
            <person name="Huang J."/>
            <person name="Yang P."/>
            <person name="Peng Q."/>
            <person name="Zhang J."/>
            <person name="Jiang W."/>
            <person name="Zhang Z."/>
            <person name="Lin K."/>
            <person name="Ro D.K."/>
            <person name="Chen X."/>
            <person name="Xiong X."/>
            <person name="Shang Y."/>
            <person name="Huang S."/>
            <person name="Zeng J."/>
        </authorList>
    </citation>
    <scope>NUCLEOTIDE SEQUENCE [LARGE SCALE GENOMIC DNA]</scope>
    <source>
        <strain evidence="9">cv. BLH2017</strain>
        <tissue evidence="8">Root</tissue>
    </source>
</reference>
<protein>
    <submittedName>
        <fullName evidence="8">Transcription factor</fullName>
    </submittedName>
</protein>
<feature type="domain" description="MADS-box" evidence="7">
    <location>
        <begin position="9"/>
        <end position="69"/>
    </location>
</feature>
<dbReference type="InterPro" id="IPR036879">
    <property type="entry name" value="TF_MADSbox_sf"/>
</dbReference>
<evidence type="ECO:0000256" key="5">
    <source>
        <dbReference type="ARBA" id="ARBA00023242"/>
    </source>
</evidence>
<dbReference type="PROSITE" id="PS50066">
    <property type="entry name" value="MADS_BOX_2"/>
    <property type="match status" value="1"/>
</dbReference>
<dbReference type="GO" id="GO:0000978">
    <property type="term" value="F:RNA polymerase II cis-regulatory region sequence-specific DNA binding"/>
    <property type="evidence" value="ECO:0007669"/>
    <property type="project" value="TreeGrafter"/>
</dbReference>
<dbReference type="Gene3D" id="6.10.140.920">
    <property type="match status" value="1"/>
</dbReference>
<keyword evidence="2" id="KW-0805">Transcription regulation</keyword>
<dbReference type="Gene3D" id="3.40.1810.10">
    <property type="entry name" value="Transcription factor, MADS-box"/>
    <property type="match status" value="1"/>
</dbReference>
<comment type="caution">
    <text evidence="8">The sequence shown here is derived from an EMBL/GenBank/DDBJ whole genome shotgun (WGS) entry which is preliminary data.</text>
</comment>
<dbReference type="InParanoid" id="A0A200QI27"/>
<dbReference type="OMA" id="VHYDIVE"/>
<keyword evidence="5" id="KW-0539">Nucleus</keyword>
<dbReference type="FunCoup" id="A0A200QI27">
    <property type="interactions" value="8"/>
</dbReference>
<evidence type="ECO:0000313" key="9">
    <source>
        <dbReference type="Proteomes" id="UP000195402"/>
    </source>
</evidence>
<feature type="coiled-coil region" evidence="6">
    <location>
        <begin position="100"/>
        <end position="166"/>
    </location>
</feature>
<keyword evidence="9" id="KW-1185">Reference proteome</keyword>
<dbReference type="PRINTS" id="PR00404">
    <property type="entry name" value="MADSDOMAIN"/>
</dbReference>
<dbReference type="PANTHER" id="PTHR11945:SF629">
    <property type="entry name" value="OS02G0164450 PROTEIN"/>
    <property type="match status" value="1"/>
</dbReference>
<comment type="subcellular location">
    <subcellularLocation>
        <location evidence="1">Nucleus</location>
    </subcellularLocation>
</comment>
<name>A0A200QI27_MACCD</name>